<organism evidence="1 2">
    <name type="scientific">Virgibacillus tibetensis</name>
    <dbReference type="NCBI Taxonomy" id="3042313"/>
    <lineage>
        <taxon>Bacteria</taxon>
        <taxon>Bacillati</taxon>
        <taxon>Bacillota</taxon>
        <taxon>Bacilli</taxon>
        <taxon>Bacillales</taxon>
        <taxon>Bacillaceae</taxon>
        <taxon>Virgibacillus</taxon>
    </lineage>
</organism>
<evidence type="ECO:0000313" key="2">
    <source>
        <dbReference type="Proteomes" id="UP001335737"/>
    </source>
</evidence>
<reference evidence="1 2" key="1">
    <citation type="journal article" date="2024" name="Int. J. Syst. Evol. Microbiol.">
        <title>Virgibacillus tibetensis sp. nov., isolated from salt lake on the Tibetan Plateau of China.</title>
        <authorList>
            <person name="Phurbu D."/>
            <person name="Liu Z.-X."/>
            <person name="Wang R."/>
            <person name="Zheng Y.-Y."/>
            <person name="Liu H.-C."/>
            <person name="Zhou Y.-G."/>
            <person name="Yu Y.-J."/>
            <person name="Li A.-H."/>
        </authorList>
    </citation>
    <scope>NUCLEOTIDE SEQUENCE [LARGE SCALE GENOMIC DNA]</scope>
    <source>
        <strain evidence="1 2">C22-A2</strain>
    </source>
</reference>
<accession>A0ABU6KKG6</accession>
<dbReference type="EMBL" id="JARZFX010000019">
    <property type="protein sequence ID" value="MEC5425803.1"/>
    <property type="molecule type" value="Genomic_DNA"/>
</dbReference>
<dbReference type="RefSeq" id="WP_327609334.1">
    <property type="nucleotide sequence ID" value="NZ_JARZFX010000019.1"/>
</dbReference>
<dbReference type="Proteomes" id="UP001335737">
    <property type="component" value="Unassembled WGS sequence"/>
</dbReference>
<proteinExistence type="predicted"/>
<evidence type="ECO:0000313" key="1">
    <source>
        <dbReference type="EMBL" id="MEC5425803.1"/>
    </source>
</evidence>
<gene>
    <name evidence="1" type="ORF">QGM71_20265</name>
</gene>
<protein>
    <submittedName>
        <fullName evidence="1">Uncharacterized protein</fullName>
    </submittedName>
</protein>
<name>A0ABU6KKG6_9BACI</name>
<comment type="caution">
    <text evidence="1">The sequence shown here is derived from an EMBL/GenBank/DDBJ whole genome shotgun (WGS) entry which is preliminary data.</text>
</comment>
<keyword evidence="2" id="KW-1185">Reference proteome</keyword>
<sequence length="55" mass="6616">MHFHIDIYKSIVNDRMEQLKKEACQNRIVTKTNHAIDKKKKKYMIFRSFFQAGKG</sequence>